<dbReference type="Gene3D" id="3.30.1360.120">
    <property type="entry name" value="Probable tRNA modification gtpase trme, domain 1"/>
    <property type="match status" value="1"/>
</dbReference>
<feature type="domain" description="GCVT N-terminal" evidence="1">
    <location>
        <begin position="18"/>
        <end position="242"/>
    </location>
</feature>
<organism evidence="2 3">
    <name type="scientific">SAR92 clade bacterium</name>
    <dbReference type="NCBI Taxonomy" id="2315479"/>
    <lineage>
        <taxon>Bacteria</taxon>
        <taxon>Pseudomonadati</taxon>
        <taxon>Pseudomonadota</taxon>
        <taxon>Gammaproteobacteria</taxon>
        <taxon>Cellvibrionales</taxon>
        <taxon>Porticoccaceae</taxon>
        <taxon>SAR92 clade</taxon>
    </lineage>
</organism>
<evidence type="ECO:0000313" key="3">
    <source>
        <dbReference type="Proteomes" id="UP000315889"/>
    </source>
</evidence>
<dbReference type="InterPro" id="IPR027266">
    <property type="entry name" value="TrmE/GcvT-like"/>
</dbReference>
<gene>
    <name evidence="2" type="ORF">EVB03_08270</name>
</gene>
<dbReference type="Proteomes" id="UP000315889">
    <property type="component" value="Unassembled WGS sequence"/>
</dbReference>
<dbReference type="InterPro" id="IPR006222">
    <property type="entry name" value="GCVT_N"/>
</dbReference>
<protein>
    <submittedName>
        <fullName evidence="2">Sarcosine oxidase</fullName>
    </submittedName>
</protein>
<comment type="caution">
    <text evidence="2">The sequence shown here is derived from an EMBL/GenBank/DDBJ whole genome shotgun (WGS) entry which is preliminary data.</text>
</comment>
<reference evidence="2 3" key="1">
    <citation type="submission" date="2019-02" db="EMBL/GenBank/DDBJ databases">
        <title>Prokaryotic population dynamics and viral predation in marine succession experiment using metagenomics: the confinement effect.</title>
        <authorList>
            <person name="Haro-Moreno J.M."/>
            <person name="Rodriguez-Valera F."/>
            <person name="Lopez-Perez M."/>
        </authorList>
    </citation>
    <scope>NUCLEOTIDE SEQUENCE [LARGE SCALE GENOMIC DNA]</scope>
    <source>
        <strain evidence="2">MED-G170</strain>
    </source>
</reference>
<dbReference type="AlphaFoldDB" id="A0A520MDI8"/>
<dbReference type="PIRSF" id="PIRSF006487">
    <property type="entry name" value="GcvT"/>
    <property type="match status" value="1"/>
</dbReference>
<evidence type="ECO:0000259" key="1">
    <source>
        <dbReference type="Pfam" id="PF01571"/>
    </source>
</evidence>
<dbReference type="Pfam" id="PF01571">
    <property type="entry name" value="GCV_T"/>
    <property type="match status" value="1"/>
</dbReference>
<dbReference type="EMBL" id="SHBP01000014">
    <property type="protein sequence ID" value="RZO19264.1"/>
    <property type="molecule type" value="Genomic_DNA"/>
</dbReference>
<name>A0A520MDI8_9GAMM</name>
<dbReference type="SUPFAM" id="SSF103025">
    <property type="entry name" value="Folate-binding domain"/>
    <property type="match status" value="1"/>
</dbReference>
<evidence type="ECO:0000313" key="2">
    <source>
        <dbReference type="EMBL" id="RZO19264.1"/>
    </source>
</evidence>
<accession>A0A520MDI8</accession>
<proteinExistence type="predicted"/>
<sequence length="242" mass="26646">MAILEPSSVLRRSPLNRRHLQSHGLFKKIGENLLVEHYGDDDRIAEEYKQAQVLSICDLCTLPRIGFKGAGALAWLKSQNITLPELPNTTTQQNNGGLAAKLSEQEVLILSDIFALSQDVNNLSSAADIEHQDCDQKTYVLPRGDSHCWLAVTGIEAAEMFSKICAIDLRTHKFSIGSVAQTSVAKTNAVVIRHDLGSIPCFYILSDISGTEFLWDCLLDAMVEYKGYPVGVNALQSLITEK</sequence>